<name>A0A834HKC5_RHYFE</name>
<dbReference type="EMBL" id="JAACXV010023662">
    <property type="protein sequence ID" value="KAF7262894.1"/>
    <property type="molecule type" value="Genomic_DNA"/>
</dbReference>
<reference evidence="1" key="1">
    <citation type="submission" date="2020-08" db="EMBL/GenBank/DDBJ databases">
        <title>Genome sequencing and assembly of the red palm weevil Rhynchophorus ferrugineus.</title>
        <authorList>
            <person name="Dias G.B."/>
            <person name="Bergman C.M."/>
            <person name="Manee M."/>
        </authorList>
    </citation>
    <scope>NUCLEOTIDE SEQUENCE</scope>
    <source>
        <strain evidence="1">AA-2017</strain>
        <tissue evidence="1">Whole larva</tissue>
    </source>
</reference>
<accession>A0A834HKC5</accession>
<organism evidence="1 2">
    <name type="scientific">Rhynchophorus ferrugineus</name>
    <name type="common">Red palm weevil</name>
    <name type="synonym">Curculio ferrugineus</name>
    <dbReference type="NCBI Taxonomy" id="354439"/>
    <lineage>
        <taxon>Eukaryota</taxon>
        <taxon>Metazoa</taxon>
        <taxon>Ecdysozoa</taxon>
        <taxon>Arthropoda</taxon>
        <taxon>Hexapoda</taxon>
        <taxon>Insecta</taxon>
        <taxon>Pterygota</taxon>
        <taxon>Neoptera</taxon>
        <taxon>Endopterygota</taxon>
        <taxon>Coleoptera</taxon>
        <taxon>Polyphaga</taxon>
        <taxon>Cucujiformia</taxon>
        <taxon>Curculionidae</taxon>
        <taxon>Dryophthorinae</taxon>
        <taxon>Rhynchophorus</taxon>
    </lineage>
</organism>
<protein>
    <submittedName>
        <fullName evidence="1">Uncharacterized protein</fullName>
    </submittedName>
</protein>
<proteinExistence type="predicted"/>
<evidence type="ECO:0000313" key="2">
    <source>
        <dbReference type="Proteomes" id="UP000625711"/>
    </source>
</evidence>
<keyword evidence="2" id="KW-1185">Reference proteome</keyword>
<evidence type="ECO:0000313" key="1">
    <source>
        <dbReference type="EMBL" id="KAF7262894.1"/>
    </source>
</evidence>
<dbReference type="Proteomes" id="UP000625711">
    <property type="component" value="Unassembled WGS sequence"/>
</dbReference>
<sequence>MPSIGPGSEYDILEIKYRTVVDSYPEFFTSHRPDFELRDSANGRESEREKKKTKDPSAVLVVELTKIKYLCLCGVTWCRSPPPGHLLGVALAMNTERPHRRNKFAERYARCEFSAARWRVARIPVENSVPKNLIVSFLCRRTAI</sequence>
<gene>
    <name evidence="1" type="ORF">GWI33_003922</name>
</gene>
<dbReference type="AlphaFoldDB" id="A0A834HKC5"/>
<comment type="caution">
    <text evidence="1">The sequence shown here is derived from an EMBL/GenBank/DDBJ whole genome shotgun (WGS) entry which is preliminary data.</text>
</comment>